<keyword evidence="7" id="KW-0732">Signal</keyword>
<evidence type="ECO:0000259" key="8">
    <source>
        <dbReference type="Pfam" id="PF05827"/>
    </source>
</evidence>
<dbReference type="Gene3D" id="2.40.160.110">
    <property type="match status" value="1"/>
</dbReference>
<dbReference type="GO" id="GO:0030641">
    <property type="term" value="P:regulation of cellular pH"/>
    <property type="evidence" value="ECO:0007669"/>
    <property type="project" value="TreeGrafter"/>
</dbReference>
<evidence type="ECO:0000313" key="11">
    <source>
        <dbReference type="Proteomes" id="UP000648187"/>
    </source>
</evidence>
<evidence type="ECO:0000256" key="3">
    <source>
        <dbReference type="ARBA" id="ARBA00022692"/>
    </source>
</evidence>
<evidence type="ECO:0000256" key="1">
    <source>
        <dbReference type="ARBA" id="ARBA00004167"/>
    </source>
</evidence>
<feature type="domain" description="V-type proton ATPase subunit S1 luminal" evidence="8">
    <location>
        <begin position="235"/>
        <end position="332"/>
    </location>
</feature>
<proteinExistence type="inferred from homology"/>
<dbReference type="InterPro" id="IPR008388">
    <property type="entry name" value="Ac45_acc_su"/>
</dbReference>
<comment type="subcellular location">
    <subcellularLocation>
        <location evidence="1">Membrane</location>
        <topology evidence="1">Single-pass membrane protein</topology>
    </subcellularLocation>
</comment>
<evidence type="ECO:0000256" key="2">
    <source>
        <dbReference type="ARBA" id="ARBA00009037"/>
    </source>
</evidence>
<keyword evidence="3 6" id="KW-0812">Transmembrane</keyword>
<keyword evidence="4 6" id="KW-1133">Transmembrane helix</keyword>
<organism evidence="10 11">
    <name type="scientific">Spodoptera exigua</name>
    <name type="common">Beet armyworm</name>
    <name type="synonym">Noctua fulgens</name>
    <dbReference type="NCBI Taxonomy" id="7107"/>
    <lineage>
        <taxon>Eukaryota</taxon>
        <taxon>Metazoa</taxon>
        <taxon>Ecdysozoa</taxon>
        <taxon>Arthropoda</taxon>
        <taxon>Hexapoda</taxon>
        <taxon>Insecta</taxon>
        <taxon>Pterygota</taxon>
        <taxon>Neoptera</taxon>
        <taxon>Endopterygota</taxon>
        <taxon>Lepidoptera</taxon>
        <taxon>Glossata</taxon>
        <taxon>Ditrysia</taxon>
        <taxon>Noctuoidea</taxon>
        <taxon>Noctuidae</taxon>
        <taxon>Amphipyrinae</taxon>
        <taxon>Spodoptera</taxon>
    </lineage>
</organism>
<keyword evidence="5 6" id="KW-0472">Membrane</keyword>
<evidence type="ECO:0000313" key="10">
    <source>
        <dbReference type="EMBL" id="KAF9419637.1"/>
    </source>
</evidence>
<comment type="similarity">
    <text evidence="2">Belongs to the vacuolar ATPase subunit S1 family.</text>
</comment>
<dbReference type="Pfam" id="PF20520">
    <property type="entry name" value="Ac45-VOA1_TM"/>
    <property type="match status" value="1"/>
</dbReference>
<evidence type="ECO:0000256" key="4">
    <source>
        <dbReference type="ARBA" id="ARBA00022989"/>
    </source>
</evidence>
<evidence type="ECO:0000259" key="9">
    <source>
        <dbReference type="Pfam" id="PF20520"/>
    </source>
</evidence>
<evidence type="ECO:0008006" key="12">
    <source>
        <dbReference type="Google" id="ProtNLM"/>
    </source>
</evidence>
<sequence length="399" mass="44712">MAFCRVVFPLLVLSVISCYASKVPVFMWGESIKSSVKANPLTTYTSEEFSAAVEQVVLPGTLTLVFIEPRLSVEDLSQKNSNGETSFPYLHDNIDDAVYLPNVKNALKALNRTAGASAVHIYVTEESPDVLGLSKLDDGNFIFIHLNDAREGESREEMLRRHDDFMHATMGDLPDELTAVGIYTANYPSWTIPASKSRPRRAVEENSAKSRMYTTDGLRMLAKAVKVVSGNESRTLGDLTDQHSELNTTYVNATLVFDNTTLLLNFNSKGGYWFFDTVVLTIGAFTDVLYPDEEVFALVDFSYRCAQHISFSSRNETKTYTVDFEDLKVQPFFETNTTQEFGDSFNCVGFFSAPIWAGLFVVFILLSITFYGIMMMMDIRTMDRFDDPKGKTITINAAE</sequence>
<evidence type="ECO:0000256" key="5">
    <source>
        <dbReference type="ARBA" id="ARBA00023136"/>
    </source>
</evidence>
<evidence type="ECO:0000256" key="6">
    <source>
        <dbReference type="SAM" id="Phobius"/>
    </source>
</evidence>
<dbReference type="PANTHER" id="PTHR12471:SF7">
    <property type="entry name" value="V-TYPE PROTON ATPASE SUBUNIT S1"/>
    <property type="match status" value="1"/>
</dbReference>
<keyword evidence="11" id="KW-1185">Reference proteome</keyword>
<feature type="chain" id="PRO_5033062669" description="Vacuolar ATP synthase subunit S1" evidence="7">
    <location>
        <begin position="21"/>
        <end position="399"/>
    </location>
</feature>
<feature type="transmembrane region" description="Helical" evidence="6">
    <location>
        <begin position="355"/>
        <end position="374"/>
    </location>
</feature>
<reference evidence="10" key="1">
    <citation type="submission" date="2020-08" db="EMBL/GenBank/DDBJ databases">
        <title>Spodoptera exigua strain:BAW_Kor-Di-RS1 Genome sequencing and assembly.</title>
        <authorList>
            <person name="Kim J."/>
            <person name="Nam H.Y."/>
            <person name="Kwon M."/>
            <person name="Choi J.H."/>
            <person name="Cho S.R."/>
            <person name="Kim G.-H."/>
        </authorList>
    </citation>
    <scope>NUCLEOTIDE SEQUENCE</scope>
    <source>
        <strain evidence="10">BAW_Kor-Di-RS1</strain>
        <tissue evidence="10">Whole-body</tissue>
    </source>
</reference>
<dbReference type="InterPro" id="IPR046756">
    <property type="entry name" value="VAS1/VOA1_TM"/>
</dbReference>
<feature type="signal peptide" evidence="7">
    <location>
        <begin position="1"/>
        <end position="20"/>
    </location>
</feature>
<dbReference type="InterPro" id="IPR046755">
    <property type="entry name" value="VAS1_LD"/>
</dbReference>
<comment type="caution">
    <text evidence="10">The sequence shown here is derived from an EMBL/GenBank/DDBJ whole genome shotgun (WGS) entry which is preliminary data.</text>
</comment>
<accession>A0A835GNI3</accession>
<dbReference type="Pfam" id="PF05827">
    <property type="entry name" value="VAS1_LD"/>
    <property type="match status" value="1"/>
</dbReference>
<feature type="domain" description="V-type proton ATPase subunit S1/VOA1 transmembrane" evidence="9">
    <location>
        <begin position="349"/>
        <end position="387"/>
    </location>
</feature>
<dbReference type="Proteomes" id="UP000648187">
    <property type="component" value="Unassembled WGS sequence"/>
</dbReference>
<dbReference type="GO" id="GO:0001671">
    <property type="term" value="F:ATPase activator activity"/>
    <property type="evidence" value="ECO:0007669"/>
    <property type="project" value="TreeGrafter"/>
</dbReference>
<dbReference type="PANTHER" id="PTHR12471">
    <property type="entry name" value="VACUOLAR ATP SYNTHASE SUBUNIT S1"/>
    <property type="match status" value="1"/>
</dbReference>
<dbReference type="AlphaFoldDB" id="A0A835GNI3"/>
<evidence type="ECO:0000256" key="7">
    <source>
        <dbReference type="SAM" id="SignalP"/>
    </source>
</evidence>
<protein>
    <recommendedName>
        <fullName evidence="12">Vacuolar ATP synthase subunit S1</fullName>
    </recommendedName>
</protein>
<gene>
    <name evidence="10" type="ORF">HW555_003915</name>
</gene>
<name>A0A835GNI3_SPOEX</name>
<dbReference type="PROSITE" id="PS51257">
    <property type="entry name" value="PROKAR_LIPOPROTEIN"/>
    <property type="match status" value="1"/>
</dbReference>
<dbReference type="EMBL" id="JACKWZ010000041">
    <property type="protein sequence ID" value="KAF9419637.1"/>
    <property type="molecule type" value="Genomic_DNA"/>
</dbReference>
<dbReference type="GO" id="GO:0033176">
    <property type="term" value="C:proton-transporting V-type ATPase complex"/>
    <property type="evidence" value="ECO:0007669"/>
    <property type="project" value="TreeGrafter"/>
</dbReference>